<proteinExistence type="predicted"/>
<dbReference type="EMBL" id="BMXR01000003">
    <property type="protein sequence ID" value="GGX49706.1"/>
    <property type="molecule type" value="Genomic_DNA"/>
</dbReference>
<dbReference type="CDD" id="cd04647">
    <property type="entry name" value="LbH_MAT_like"/>
    <property type="match status" value="1"/>
</dbReference>
<comment type="caution">
    <text evidence="1">The sequence shown here is derived from an EMBL/GenBank/DDBJ whole genome shotgun (WGS) entry which is preliminary data.</text>
</comment>
<evidence type="ECO:0008006" key="3">
    <source>
        <dbReference type="Google" id="ProtNLM"/>
    </source>
</evidence>
<dbReference type="Proteomes" id="UP000626148">
    <property type="component" value="Unassembled WGS sequence"/>
</dbReference>
<dbReference type="SUPFAM" id="SSF51161">
    <property type="entry name" value="Trimeric LpxA-like enzymes"/>
    <property type="match status" value="1"/>
</dbReference>
<organism evidence="1 2">
    <name type="scientific">Saccharospirillum salsuginis</name>
    <dbReference type="NCBI Taxonomy" id="418750"/>
    <lineage>
        <taxon>Bacteria</taxon>
        <taxon>Pseudomonadati</taxon>
        <taxon>Pseudomonadota</taxon>
        <taxon>Gammaproteobacteria</taxon>
        <taxon>Oceanospirillales</taxon>
        <taxon>Saccharospirillaceae</taxon>
        <taxon>Saccharospirillum</taxon>
    </lineage>
</organism>
<gene>
    <name evidence="1" type="ORF">GCM10007392_16340</name>
</gene>
<dbReference type="InterPro" id="IPR051159">
    <property type="entry name" value="Hexapeptide_acetyltransf"/>
</dbReference>
<dbReference type="Gene3D" id="2.160.10.10">
    <property type="entry name" value="Hexapeptide repeat proteins"/>
    <property type="match status" value="1"/>
</dbReference>
<name>A0A918K500_9GAMM</name>
<reference evidence="1" key="1">
    <citation type="journal article" date="2014" name="Int. J. Syst. Evol. Microbiol.">
        <title>Complete genome sequence of Corynebacterium casei LMG S-19264T (=DSM 44701T), isolated from a smear-ripened cheese.</title>
        <authorList>
            <consortium name="US DOE Joint Genome Institute (JGI-PGF)"/>
            <person name="Walter F."/>
            <person name="Albersmeier A."/>
            <person name="Kalinowski J."/>
            <person name="Ruckert C."/>
        </authorList>
    </citation>
    <scope>NUCLEOTIDE SEQUENCE</scope>
    <source>
        <strain evidence="1">KCTC 22169</strain>
    </source>
</reference>
<dbReference type="InterPro" id="IPR011004">
    <property type="entry name" value="Trimer_LpxA-like_sf"/>
</dbReference>
<evidence type="ECO:0000313" key="1">
    <source>
        <dbReference type="EMBL" id="GGX49706.1"/>
    </source>
</evidence>
<dbReference type="PANTHER" id="PTHR23416">
    <property type="entry name" value="SIALIC ACID SYNTHASE-RELATED"/>
    <property type="match status" value="1"/>
</dbReference>
<evidence type="ECO:0000313" key="2">
    <source>
        <dbReference type="Proteomes" id="UP000626148"/>
    </source>
</evidence>
<protein>
    <recommendedName>
        <fullName evidence="3">Acyltransferase</fullName>
    </recommendedName>
</protein>
<reference evidence="1" key="2">
    <citation type="submission" date="2020-09" db="EMBL/GenBank/DDBJ databases">
        <authorList>
            <person name="Sun Q."/>
            <person name="Kim S."/>
        </authorList>
    </citation>
    <scope>NUCLEOTIDE SEQUENCE</scope>
    <source>
        <strain evidence="1">KCTC 22169</strain>
    </source>
</reference>
<dbReference type="PANTHER" id="PTHR23416:SF78">
    <property type="entry name" value="LIPOPOLYSACCHARIDE BIOSYNTHESIS O-ACETYL TRANSFERASE WBBJ-RELATED"/>
    <property type="match status" value="1"/>
</dbReference>
<dbReference type="AlphaFoldDB" id="A0A918K500"/>
<keyword evidence="2" id="KW-1185">Reference proteome</keyword>
<accession>A0A918K500</accession>
<sequence>MVMKAALKTAVKKVFLLLLLPLYLLLQLFTLFGQSDSLFQSLSQWLSLIPGKLGIYCRAAFYHWACPQTSDDICIGFLTVLSHRNTTLKRGVYIGPQSNIGMCTIEEDTLLGSGVHILSGNKQHLFDDTQQPIQQQGGTYTKILIGRDCWLGNGALVMADIDQQAIIAAGSVVIRPVEAGAVYGGNPARFIQSRFSKQSNHNQSSRQTVEPT</sequence>